<dbReference type="EMBL" id="HBUE01009597">
    <property type="protein sequence ID" value="CAG6447675.1"/>
    <property type="molecule type" value="Transcribed_RNA"/>
</dbReference>
<organism evidence="1">
    <name type="scientific">Culex pipiens</name>
    <name type="common">House mosquito</name>
    <dbReference type="NCBI Taxonomy" id="7175"/>
    <lineage>
        <taxon>Eukaryota</taxon>
        <taxon>Metazoa</taxon>
        <taxon>Ecdysozoa</taxon>
        <taxon>Arthropoda</taxon>
        <taxon>Hexapoda</taxon>
        <taxon>Insecta</taxon>
        <taxon>Pterygota</taxon>
        <taxon>Neoptera</taxon>
        <taxon>Endopterygota</taxon>
        <taxon>Diptera</taxon>
        <taxon>Nematocera</taxon>
        <taxon>Culicoidea</taxon>
        <taxon>Culicidae</taxon>
        <taxon>Culicinae</taxon>
        <taxon>Culicini</taxon>
        <taxon>Culex</taxon>
        <taxon>Culex</taxon>
    </lineage>
</organism>
<sequence length="101" mass="11560">MADTRGLVMVVMSHGTTESMCTLTVHRELVPESIRISRVHLERDLENIAIWKDPLDLGLVTEDLAPVTKDLGPEHRLLPHQQLLRLLFQPLRFQFLPSGLR</sequence>
<dbReference type="EMBL" id="HBUE01009602">
    <property type="protein sequence ID" value="CAG6447687.1"/>
    <property type="molecule type" value="Transcribed_RNA"/>
</dbReference>
<protein>
    <submittedName>
        <fullName evidence="1">(northern house mosquito) hypothetical protein</fullName>
    </submittedName>
</protein>
<accession>A0A8D8A1N5</accession>
<dbReference type="EMBL" id="HBUE01009599">
    <property type="protein sequence ID" value="CAG6447682.1"/>
    <property type="molecule type" value="Transcribed_RNA"/>
</dbReference>
<name>A0A8D8A1N5_CULPI</name>
<dbReference type="EMBL" id="HBUE01009598">
    <property type="protein sequence ID" value="CAG6447678.1"/>
    <property type="molecule type" value="Transcribed_RNA"/>
</dbReference>
<dbReference type="AlphaFoldDB" id="A0A8D8A1N5"/>
<dbReference type="EMBL" id="HBUE01009601">
    <property type="protein sequence ID" value="CAG6447685.1"/>
    <property type="molecule type" value="Transcribed_RNA"/>
</dbReference>
<dbReference type="EMBL" id="HBUE01009603">
    <property type="protein sequence ID" value="CAG6447691.1"/>
    <property type="molecule type" value="Transcribed_RNA"/>
</dbReference>
<dbReference type="EMBL" id="HBUE01009604">
    <property type="protein sequence ID" value="CAG6447694.1"/>
    <property type="molecule type" value="Transcribed_RNA"/>
</dbReference>
<reference evidence="1" key="1">
    <citation type="submission" date="2021-05" db="EMBL/GenBank/DDBJ databases">
        <authorList>
            <person name="Alioto T."/>
            <person name="Alioto T."/>
            <person name="Gomez Garrido J."/>
        </authorList>
    </citation>
    <scope>NUCLEOTIDE SEQUENCE</scope>
</reference>
<proteinExistence type="predicted"/>
<evidence type="ECO:0000313" key="1">
    <source>
        <dbReference type="EMBL" id="CAG6447694.1"/>
    </source>
</evidence>